<evidence type="ECO:0000313" key="2">
    <source>
        <dbReference type="EMBL" id="GAA3028072.1"/>
    </source>
</evidence>
<name>A0ABP6KZM8_9ACTN</name>
<dbReference type="Proteomes" id="UP001499930">
    <property type="component" value="Unassembled WGS sequence"/>
</dbReference>
<proteinExistence type="predicted"/>
<organism evidence="2 3">
    <name type="scientific">Streptosporangium longisporum</name>
    <dbReference type="NCBI Taxonomy" id="46187"/>
    <lineage>
        <taxon>Bacteria</taxon>
        <taxon>Bacillati</taxon>
        <taxon>Actinomycetota</taxon>
        <taxon>Actinomycetes</taxon>
        <taxon>Streptosporangiales</taxon>
        <taxon>Streptosporangiaceae</taxon>
        <taxon>Streptosporangium</taxon>
    </lineage>
</organism>
<reference evidence="3" key="1">
    <citation type="journal article" date="2019" name="Int. J. Syst. Evol. Microbiol.">
        <title>The Global Catalogue of Microorganisms (GCM) 10K type strain sequencing project: providing services to taxonomists for standard genome sequencing and annotation.</title>
        <authorList>
            <consortium name="The Broad Institute Genomics Platform"/>
            <consortium name="The Broad Institute Genome Sequencing Center for Infectious Disease"/>
            <person name="Wu L."/>
            <person name="Ma J."/>
        </authorList>
    </citation>
    <scope>NUCLEOTIDE SEQUENCE [LARGE SCALE GENOMIC DNA]</scope>
    <source>
        <strain evidence="3">JCM 3106</strain>
    </source>
</reference>
<sequence length="96" mass="10523">MPGGESLMKAAYELSDLTIHREYEEIGSPLWYRVHCSVKVRPHRVNPGYPLPYAPNSRRDAAAVADDMRGLDLPRGPGTGNTFSARGPGRPAFNGE</sequence>
<dbReference type="EMBL" id="BAAAWD010000017">
    <property type="protein sequence ID" value="GAA3028072.1"/>
    <property type="molecule type" value="Genomic_DNA"/>
</dbReference>
<comment type="caution">
    <text evidence="2">The sequence shown here is derived from an EMBL/GenBank/DDBJ whole genome shotgun (WGS) entry which is preliminary data.</text>
</comment>
<protein>
    <submittedName>
        <fullName evidence="2">Uncharacterized protein</fullName>
    </submittedName>
</protein>
<feature type="region of interest" description="Disordered" evidence="1">
    <location>
        <begin position="69"/>
        <end position="96"/>
    </location>
</feature>
<evidence type="ECO:0000256" key="1">
    <source>
        <dbReference type="SAM" id="MobiDB-lite"/>
    </source>
</evidence>
<evidence type="ECO:0000313" key="3">
    <source>
        <dbReference type="Proteomes" id="UP001499930"/>
    </source>
</evidence>
<keyword evidence="3" id="KW-1185">Reference proteome</keyword>
<accession>A0ABP6KZM8</accession>
<gene>
    <name evidence="2" type="ORF">GCM10017559_62980</name>
</gene>